<dbReference type="GO" id="GO:0016032">
    <property type="term" value="P:viral process"/>
    <property type="evidence" value="ECO:0007669"/>
    <property type="project" value="InterPro"/>
</dbReference>
<dbReference type="PANTHER" id="PTHR40389:SF3">
    <property type="entry name" value="IGE-BINDING PROTEIN"/>
    <property type="match status" value="1"/>
</dbReference>
<dbReference type="InterPro" id="IPR045345">
    <property type="entry name" value="Gag_p24_C"/>
</dbReference>
<dbReference type="PANTHER" id="PTHR40389">
    <property type="entry name" value="ENDOGENOUS RETROVIRUS GROUP K MEMBER 24 GAG POLYPROTEIN-RELATED"/>
    <property type="match status" value="1"/>
</dbReference>
<dbReference type="Gene3D" id="1.10.375.10">
    <property type="entry name" value="Human Immunodeficiency Virus Type 1 Capsid Protein"/>
    <property type="match status" value="1"/>
</dbReference>
<dbReference type="Proteomes" id="UP000593571">
    <property type="component" value="Unassembled WGS sequence"/>
</dbReference>
<dbReference type="SUPFAM" id="SSF47353">
    <property type="entry name" value="Retrovirus capsid dimerization domain-like"/>
    <property type="match status" value="1"/>
</dbReference>
<dbReference type="Gene3D" id="1.10.1200.30">
    <property type="match status" value="1"/>
</dbReference>
<feature type="domain" description="Retroviral nucleocapsid Gag protein p24 C-terminal" evidence="1">
    <location>
        <begin position="165"/>
        <end position="204"/>
    </location>
</feature>
<dbReference type="Pfam" id="PF00607">
    <property type="entry name" value="Gag_p24"/>
    <property type="match status" value="1"/>
</dbReference>
<name>A0A7J8H1A3_ROUAE</name>
<keyword evidence="3" id="KW-1185">Reference proteome</keyword>
<evidence type="ECO:0000259" key="1">
    <source>
        <dbReference type="Pfam" id="PF19317"/>
    </source>
</evidence>
<dbReference type="EMBL" id="JACASE010000005">
    <property type="protein sequence ID" value="KAF6465880.1"/>
    <property type="molecule type" value="Genomic_DNA"/>
</dbReference>
<accession>A0A7J8H1A3</accession>
<dbReference type="SUPFAM" id="SSF47943">
    <property type="entry name" value="Retrovirus capsid protein, N-terminal core domain"/>
    <property type="match status" value="1"/>
</dbReference>
<dbReference type="InterPro" id="IPR050195">
    <property type="entry name" value="Primate_lentivir_Gag_pol-like"/>
</dbReference>
<evidence type="ECO:0000313" key="2">
    <source>
        <dbReference type="EMBL" id="KAF6465880.1"/>
    </source>
</evidence>
<dbReference type="InterPro" id="IPR008916">
    <property type="entry name" value="Retrov_capsid_C"/>
</dbReference>
<protein>
    <recommendedName>
        <fullName evidence="1">Retroviral nucleocapsid Gag protein p24 C-terminal domain-containing protein</fullName>
    </recommendedName>
</protein>
<sequence length="205" mass="23070">MLHQAMKRGEDTQGFHLLYPLIEQEVRDEEGQPVRLKRHNPIPFKSIKELKLTCVQYGSTAPYTQAMLEMLSLEALTPADWKNLARACLTPGDFLLWKSEYCGLCEKTALNRNQNPPILTTYEMLAGEGQYCANDQQLGYEGGAYAQISAAAKRAWYKLSANGRQTEDLSKIRQGPEEPFQVFVARLMETAKRLIGESDAGLILV</sequence>
<evidence type="ECO:0000313" key="3">
    <source>
        <dbReference type="Proteomes" id="UP000593571"/>
    </source>
</evidence>
<dbReference type="Pfam" id="PF19317">
    <property type="entry name" value="Gag_p24_C"/>
    <property type="match status" value="1"/>
</dbReference>
<dbReference type="InterPro" id="IPR008919">
    <property type="entry name" value="Retrov_capsid_N"/>
</dbReference>
<reference evidence="2 3" key="1">
    <citation type="journal article" date="2020" name="Nature">
        <title>Six reference-quality genomes reveal evolution of bat adaptations.</title>
        <authorList>
            <person name="Jebb D."/>
            <person name="Huang Z."/>
            <person name="Pippel M."/>
            <person name="Hughes G.M."/>
            <person name="Lavrichenko K."/>
            <person name="Devanna P."/>
            <person name="Winkler S."/>
            <person name="Jermiin L.S."/>
            <person name="Skirmuntt E.C."/>
            <person name="Katzourakis A."/>
            <person name="Burkitt-Gray L."/>
            <person name="Ray D.A."/>
            <person name="Sullivan K.A.M."/>
            <person name="Roscito J.G."/>
            <person name="Kirilenko B.M."/>
            <person name="Davalos L.M."/>
            <person name="Corthals A.P."/>
            <person name="Power M.L."/>
            <person name="Jones G."/>
            <person name="Ransome R.D."/>
            <person name="Dechmann D.K.N."/>
            <person name="Locatelli A.G."/>
            <person name="Puechmaille S.J."/>
            <person name="Fedrigo O."/>
            <person name="Jarvis E.D."/>
            <person name="Hiller M."/>
            <person name="Vernes S.C."/>
            <person name="Myers E.W."/>
            <person name="Teeling E.C."/>
        </authorList>
    </citation>
    <scope>NUCLEOTIDE SEQUENCE [LARGE SCALE GENOMIC DNA]</scope>
    <source>
        <strain evidence="2">MRouAeg1</strain>
        <tissue evidence="2">Muscle</tissue>
    </source>
</reference>
<organism evidence="2 3">
    <name type="scientific">Rousettus aegyptiacus</name>
    <name type="common">Egyptian fruit bat</name>
    <name type="synonym">Pteropus aegyptiacus</name>
    <dbReference type="NCBI Taxonomy" id="9407"/>
    <lineage>
        <taxon>Eukaryota</taxon>
        <taxon>Metazoa</taxon>
        <taxon>Chordata</taxon>
        <taxon>Craniata</taxon>
        <taxon>Vertebrata</taxon>
        <taxon>Euteleostomi</taxon>
        <taxon>Mammalia</taxon>
        <taxon>Eutheria</taxon>
        <taxon>Laurasiatheria</taxon>
        <taxon>Chiroptera</taxon>
        <taxon>Yinpterochiroptera</taxon>
        <taxon>Pteropodoidea</taxon>
        <taxon>Pteropodidae</taxon>
        <taxon>Rousettinae</taxon>
        <taxon>Rousettus</taxon>
    </lineage>
</organism>
<comment type="caution">
    <text evidence="2">The sequence shown here is derived from an EMBL/GenBank/DDBJ whole genome shotgun (WGS) entry which is preliminary data.</text>
</comment>
<proteinExistence type="predicted"/>
<dbReference type="AlphaFoldDB" id="A0A7J8H1A3"/>
<gene>
    <name evidence="2" type="ORF">HJG63_011264</name>
</gene>